<dbReference type="Proteomes" id="UP001063166">
    <property type="component" value="Unassembled WGS sequence"/>
</dbReference>
<dbReference type="AlphaFoldDB" id="A0A9P3PV40"/>
<dbReference type="OrthoDB" id="3097204at2759"/>
<evidence type="ECO:0000313" key="1">
    <source>
        <dbReference type="EMBL" id="GLB42059.1"/>
    </source>
</evidence>
<sequence>MPARVTPSVVTWIGASRAPRTFFVPPIRGYYPFTQATHTLIVDISPQDEELGDQSEPSLRPEVFFQCLEMIVRSNGQTYPRIDVLRFECTNPDKLPGRRVWAVLGALRPLYLDIAFGEPETLSLPRLSSLVPQASVPGNQTTVVSNFADWRYNLKYGTPRLFSDVYGLKIVHPLAIDLFVRLCEEYPGLATQLRCLGLLSSQTTPAQLSRTCSSQEFGVALSRCTSLTHLVLTAAEHDVDVTFCRMLPSYFSNSLLHLRVEGPTVMARYCQRWIKCARTKTWLPELTSLACNLVDRHDSRTNRRSDQSQLEADAEALTWEMKFIEAMTEHRPNIQILR</sequence>
<proteinExistence type="predicted"/>
<reference evidence="1" key="1">
    <citation type="submission" date="2022-07" db="EMBL/GenBank/DDBJ databases">
        <title>The genome of Lyophyllum shimeji provides insight into the initial evolution of ectomycorrhizal fungal genome.</title>
        <authorList>
            <person name="Kobayashi Y."/>
            <person name="Shibata T."/>
            <person name="Hirakawa H."/>
            <person name="Shigenobu S."/>
            <person name="Nishiyama T."/>
            <person name="Yamada A."/>
            <person name="Hasebe M."/>
            <person name="Kawaguchi M."/>
        </authorList>
    </citation>
    <scope>NUCLEOTIDE SEQUENCE</scope>
    <source>
        <strain evidence="1">AT787</strain>
    </source>
</reference>
<organism evidence="1 2">
    <name type="scientific">Lyophyllum shimeji</name>
    <name type="common">Hon-shimeji</name>
    <name type="synonym">Tricholoma shimeji</name>
    <dbReference type="NCBI Taxonomy" id="47721"/>
    <lineage>
        <taxon>Eukaryota</taxon>
        <taxon>Fungi</taxon>
        <taxon>Dikarya</taxon>
        <taxon>Basidiomycota</taxon>
        <taxon>Agaricomycotina</taxon>
        <taxon>Agaricomycetes</taxon>
        <taxon>Agaricomycetidae</taxon>
        <taxon>Agaricales</taxon>
        <taxon>Tricholomatineae</taxon>
        <taxon>Lyophyllaceae</taxon>
        <taxon>Lyophyllum</taxon>
    </lineage>
</organism>
<accession>A0A9P3PV40</accession>
<gene>
    <name evidence="1" type="ORF">LshimejAT787_1100740</name>
</gene>
<name>A0A9P3PV40_LYOSH</name>
<comment type="caution">
    <text evidence="1">The sequence shown here is derived from an EMBL/GenBank/DDBJ whole genome shotgun (WGS) entry which is preliminary data.</text>
</comment>
<keyword evidence="2" id="KW-1185">Reference proteome</keyword>
<evidence type="ECO:0000313" key="2">
    <source>
        <dbReference type="Proteomes" id="UP001063166"/>
    </source>
</evidence>
<protein>
    <submittedName>
        <fullName evidence="1">Uncharacterized protein</fullName>
    </submittedName>
</protein>
<dbReference type="EMBL" id="BRPK01000011">
    <property type="protein sequence ID" value="GLB42059.1"/>
    <property type="molecule type" value="Genomic_DNA"/>
</dbReference>